<evidence type="ECO:0000313" key="13">
    <source>
        <dbReference type="EMBL" id="OZS73073.1"/>
    </source>
</evidence>
<comment type="similarity">
    <text evidence="2">Belongs to the fimbrial export usher family.</text>
</comment>
<dbReference type="InterPro" id="IPR043142">
    <property type="entry name" value="PapC-like_C_sf"/>
</dbReference>
<keyword evidence="4" id="KW-1134">Transmembrane beta strand</keyword>
<dbReference type="FunFam" id="2.60.40.3110:FF:000001">
    <property type="entry name" value="Putative fimbrial outer membrane usher"/>
    <property type="match status" value="1"/>
</dbReference>
<proteinExistence type="inferred from homology"/>
<feature type="chain" id="PRO_5041060814" evidence="10">
    <location>
        <begin position="30"/>
        <end position="880"/>
    </location>
</feature>
<keyword evidence="7 10" id="KW-0732">Signal</keyword>
<organism evidence="13 14">
    <name type="scientific">Providencia rettgeri</name>
    <dbReference type="NCBI Taxonomy" id="587"/>
    <lineage>
        <taxon>Bacteria</taxon>
        <taxon>Pseudomonadati</taxon>
        <taxon>Pseudomonadota</taxon>
        <taxon>Gammaproteobacteria</taxon>
        <taxon>Enterobacterales</taxon>
        <taxon>Morganellaceae</taxon>
        <taxon>Providencia</taxon>
    </lineage>
</organism>
<reference evidence="13 14" key="1">
    <citation type="submission" date="2017-07" db="EMBL/GenBank/DDBJ databases">
        <title>blaIMP-27 on transferable plasmids in Proteus mirabilis and Providencia rettgeri.</title>
        <authorList>
            <person name="Potter R."/>
        </authorList>
    </citation>
    <scope>NUCLEOTIDE SEQUENCE [LARGE SCALE GENOMIC DNA]</scope>
    <source>
        <strain evidence="13 14">PR1</strain>
    </source>
</reference>
<comment type="caution">
    <text evidence="13">The sequence shown here is derived from an EMBL/GenBank/DDBJ whole genome shotgun (WGS) entry which is preliminary data.</text>
</comment>
<evidence type="ECO:0000256" key="9">
    <source>
        <dbReference type="ARBA" id="ARBA00023237"/>
    </source>
</evidence>
<evidence type="ECO:0000256" key="3">
    <source>
        <dbReference type="ARBA" id="ARBA00022448"/>
    </source>
</evidence>
<keyword evidence="3" id="KW-0813">Transport</keyword>
<dbReference type="Pfam" id="PF13954">
    <property type="entry name" value="PapC_N"/>
    <property type="match status" value="1"/>
</dbReference>
<evidence type="ECO:0000256" key="1">
    <source>
        <dbReference type="ARBA" id="ARBA00004571"/>
    </source>
</evidence>
<dbReference type="InterPro" id="IPR000015">
    <property type="entry name" value="Fimb_usher"/>
</dbReference>
<dbReference type="Gene3D" id="2.60.40.2070">
    <property type="match status" value="1"/>
</dbReference>
<accession>A0A264VP28</accession>
<dbReference type="InterPro" id="IPR025885">
    <property type="entry name" value="PapC_N"/>
</dbReference>
<keyword evidence="6" id="KW-0812">Transmembrane</keyword>
<keyword evidence="9" id="KW-0998">Cell outer membrane</keyword>
<dbReference type="FunFam" id="2.60.40.2610:FF:000001">
    <property type="entry name" value="Outer membrane fimbrial usher protein"/>
    <property type="match status" value="1"/>
</dbReference>
<name>A0A264VP28_PRORE</name>
<evidence type="ECO:0000256" key="6">
    <source>
        <dbReference type="ARBA" id="ARBA00022692"/>
    </source>
</evidence>
<feature type="domain" description="PapC N-terminal" evidence="12">
    <location>
        <begin position="32"/>
        <end position="179"/>
    </location>
</feature>
<keyword evidence="8" id="KW-0472">Membrane</keyword>
<evidence type="ECO:0000256" key="7">
    <source>
        <dbReference type="ARBA" id="ARBA00022729"/>
    </source>
</evidence>
<dbReference type="EMBL" id="NOWC01000027">
    <property type="protein sequence ID" value="OZS73073.1"/>
    <property type="molecule type" value="Genomic_DNA"/>
</dbReference>
<evidence type="ECO:0000256" key="10">
    <source>
        <dbReference type="SAM" id="SignalP"/>
    </source>
</evidence>
<gene>
    <name evidence="13" type="ORF">CHI95_18840</name>
</gene>
<dbReference type="PANTHER" id="PTHR30451">
    <property type="entry name" value="OUTER MEMBRANE USHER PROTEIN"/>
    <property type="match status" value="1"/>
</dbReference>
<dbReference type="PANTHER" id="PTHR30451:SF21">
    <property type="entry name" value="FIMBRIAL USHER DOMAIN-CONTAINING PROTEIN YDET-RELATED"/>
    <property type="match status" value="1"/>
</dbReference>
<evidence type="ECO:0000313" key="14">
    <source>
        <dbReference type="Proteomes" id="UP000216001"/>
    </source>
</evidence>
<dbReference type="GO" id="GO:0015473">
    <property type="term" value="F:fimbrial usher porin activity"/>
    <property type="evidence" value="ECO:0007669"/>
    <property type="project" value="InterPro"/>
</dbReference>
<dbReference type="GO" id="GO:0009279">
    <property type="term" value="C:cell outer membrane"/>
    <property type="evidence" value="ECO:0007669"/>
    <property type="project" value="UniProtKB-SubCell"/>
</dbReference>
<evidence type="ECO:0000256" key="4">
    <source>
        <dbReference type="ARBA" id="ARBA00022452"/>
    </source>
</evidence>
<feature type="domain" description="PapC-like C-terminal" evidence="11">
    <location>
        <begin position="776"/>
        <end position="842"/>
    </location>
</feature>
<feature type="signal peptide" evidence="10">
    <location>
        <begin position="1"/>
        <end position="29"/>
    </location>
</feature>
<dbReference type="AlphaFoldDB" id="A0A264VP28"/>
<dbReference type="InterPro" id="IPR042186">
    <property type="entry name" value="FimD_plug_dom"/>
</dbReference>
<dbReference type="Pfam" id="PF13953">
    <property type="entry name" value="PapC_C"/>
    <property type="match status" value="1"/>
</dbReference>
<protein>
    <submittedName>
        <fullName evidence="13">Fimbrial biogenesis outer membrane usher protein</fullName>
    </submittedName>
</protein>
<evidence type="ECO:0000259" key="12">
    <source>
        <dbReference type="Pfam" id="PF13954"/>
    </source>
</evidence>
<dbReference type="Pfam" id="PF00577">
    <property type="entry name" value="Usher"/>
    <property type="match status" value="1"/>
</dbReference>
<dbReference type="GO" id="GO:0009297">
    <property type="term" value="P:pilus assembly"/>
    <property type="evidence" value="ECO:0007669"/>
    <property type="project" value="InterPro"/>
</dbReference>
<dbReference type="Gene3D" id="3.10.20.410">
    <property type="match status" value="1"/>
</dbReference>
<keyword evidence="5" id="KW-1029">Fimbrium biogenesis</keyword>
<evidence type="ECO:0000256" key="2">
    <source>
        <dbReference type="ARBA" id="ARBA00008064"/>
    </source>
</evidence>
<dbReference type="InterPro" id="IPR025949">
    <property type="entry name" value="PapC-like_C"/>
</dbReference>
<evidence type="ECO:0000259" key="11">
    <source>
        <dbReference type="Pfam" id="PF13953"/>
    </source>
</evidence>
<dbReference type="InterPro" id="IPR037224">
    <property type="entry name" value="PapC_N_sf"/>
</dbReference>
<evidence type="ECO:0000256" key="8">
    <source>
        <dbReference type="ARBA" id="ARBA00023136"/>
    </source>
</evidence>
<dbReference type="Gene3D" id="2.60.40.2610">
    <property type="entry name" value="Outer membrane usher protein FimD, plug domain"/>
    <property type="match status" value="1"/>
</dbReference>
<dbReference type="Proteomes" id="UP000216001">
    <property type="component" value="Unassembled WGS sequence"/>
</dbReference>
<evidence type="ECO:0000256" key="5">
    <source>
        <dbReference type="ARBA" id="ARBA00022558"/>
    </source>
</evidence>
<dbReference type="Gene3D" id="2.60.40.3110">
    <property type="match status" value="1"/>
</dbReference>
<dbReference type="SUPFAM" id="SSF141729">
    <property type="entry name" value="FimD N-terminal domain-like"/>
    <property type="match status" value="1"/>
</dbReference>
<comment type="subcellular location">
    <subcellularLocation>
        <location evidence="1">Cell outer membrane</location>
        <topology evidence="1">Multi-pass membrane protein</topology>
    </subcellularLocation>
</comment>
<sequence>MKNRQSEAMLLPMAMTAIALFVSHPSAMAKDYFDPGLLSLNGDQLAAVDLSDFETAGQIPAGTYTVELFVNQVNMGQQTLEFKADGKGHVQPELTPDFLSEMGVNTPALPSFVPLPRTEPVKDLAALIPDSHIKFDFAQLRLDLSVPQIAMKANAQGSVDPAMWDPGVPAVLLNYNVNGGRNWQSAQRGIDSSTQTNLFGQITGGANWLAWRLRSTMSYMRNTHNLSGYGEKTHQHTEFTNTYLQRDIVPWRAEIMVGESNTANDVFDSVLFRGAKLNSSEEMLPNSLRGFAPVISGIAQTNARVTISQSGNVIYQTYVAPGPFRIEDLFQSGGGGDLTVTIHESDGTVRTQNVAYSSLPVMRRPGSLKYEVTAGRYNGGITEGSQEATFVQATGIYGLPHNITLYGGSLIAKNYLSLVAGSGISLGVFGALSADITTSSAKLQGDTGRKAGSSYRIRYSKSLLETGTSVDLTAYRYSTRNYYSFSDYNNLGFQLREDQVPWALERQKSSFQIRLSQQLEKYGSLYLSASRDDYWGNNKVMNTVSAGYNGNYRGVSYGVAYSIDRIKGDGHWPENRQIMMNVQIPLSLFNPKIGQSQVYANYQMTHNNRGQVRQQAGISGNALDDRLSYSVMQGWSNGSDSNMSTLNAGYQGTQGMVNMGYSYSNDNRSLNLGGNGAVVIHPEGVTLSRMLGSSVAVISAPGASGTNVMNGNVQIDKRGYAVVPYLSNYQTNNISLDPSTLPDDVDLTQSSLNVYPTKGAVVMAKFETKVGYQAMVTLLQNNTPVPFGTLVTVDTNEKKDTNTGIVGDEGLVYLSGLPEKGVLKAKWGKEASQQCLANFDLSHIVLTENNAIRAFTVQCHNNDTHNNTLKKRNPFLLKNG</sequence>